<evidence type="ECO:0000313" key="3">
    <source>
        <dbReference type="EnsemblMetazoa" id="GBRI028990-PA"/>
    </source>
</evidence>
<evidence type="ECO:0000259" key="2">
    <source>
        <dbReference type="PROSITE" id="PS50181"/>
    </source>
</evidence>
<organism evidence="3 4">
    <name type="scientific">Glossina brevipalpis</name>
    <dbReference type="NCBI Taxonomy" id="37001"/>
    <lineage>
        <taxon>Eukaryota</taxon>
        <taxon>Metazoa</taxon>
        <taxon>Ecdysozoa</taxon>
        <taxon>Arthropoda</taxon>
        <taxon>Hexapoda</taxon>
        <taxon>Insecta</taxon>
        <taxon>Pterygota</taxon>
        <taxon>Neoptera</taxon>
        <taxon>Endopterygota</taxon>
        <taxon>Diptera</taxon>
        <taxon>Brachycera</taxon>
        <taxon>Muscomorpha</taxon>
        <taxon>Hippoboscoidea</taxon>
        <taxon>Glossinidae</taxon>
        <taxon>Glossina</taxon>
    </lineage>
</organism>
<feature type="region of interest" description="Disordered" evidence="1">
    <location>
        <begin position="1"/>
        <end position="41"/>
    </location>
</feature>
<dbReference type="STRING" id="37001.A0A1A9WR21"/>
<dbReference type="PROSITE" id="PS50181">
    <property type="entry name" value="FBOX"/>
    <property type="match status" value="1"/>
</dbReference>
<name>A0A1A9WR21_9MUSC</name>
<protein>
    <recommendedName>
        <fullName evidence="2">F-box domain-containing protein</fullName>
    </recommendedName>
</protein>
<proteinExistence type="predicted"/>
<keyword evidence="4" id="KW-1185">Reference proteome</keyword>
<reference evidence="4" key="1">
    <citation type="submission" date="2014-03" db="EMBL/GenBank/DDBJ databases">
        <authorList>
            <person name="Aksoy S."/>
            <person name="Warren W."/>
            <person name="Wilson R.K."/>
        </authorList>
    </citation>
    <scope>NUCLEOTIDE SEQUENCE [LARGE SCALE GENOMIC DNA]</scope>
    <source>
        <strain evidence="4">IAEA</strain>
    </source>
</reference>
<feature type="domain" description="F-box" evidence="2">
    <location>
        <begin position="254"/>
        <end position="300"/>
    </location>
</feature>
<dbReference type="VEuPathDB" id="VectorBase:GBRI028990"/>
<dbReference type="AlphaFoldDB" id="A0A1A9WR21"/>
<dbReference type="Gene3D" id="3.40.1000.30">
    <property type="match status" value="1"/>
</dbReference>
<dbReference type="InterPro" id="IPR001810">
    <property type="entry name" value="F-box_dom"/>
</dbReference>
<dbReference type="EnsemblMetazoa" id="GBRI028990-RA">
    <property type="protein sequence ID" value="GBRI028990-PA"/>
    <property type="gene ID" value="GBRI028990"/>
</dbReference>
<accession>A0A1A9WR21</accession>
<sequence length="319" mass="36562">MTNNSPGIRKKSAENDDETGPSKDKLVLYNNSSPSTDKSKIIQKQQRHRHEIPLPDIANLECLLVLDTTSECVPLHLRSVLCNADCSQSAAELLFLLVYTVALESGYMCEADYDRYKPFISPVSSISSFHSKNVLRLSRLKPTFTTSTDRTRHVMKLCSIIDSQAVLPEQIYALLTTIASGDLMILSISPANCMYAEGFSCVLSIPRYVLNTQSREIAPYHRFLKMAELTTTLREELFVPMRNKHLYWMQAHVYPSLDALPAELYENFLKHMDKNQLNILANVNRSLHNIVIRSKYFRKPRPVHRNNMSRSNSFLYYLH</sequence>
<dbReference type="Proteomes" id="UP000091820">
    <property type="component" value="Unassembled WGS sequence"/>
</dbReference>
<evidence type="ECO:0000256" key="1">
    <source>
        <dbReference type="SAM" id="MobiDB-lite"/>
    </source>
</evidence>
<evidence type="ECO:0000313" key="4">
    <source>
        <dbReference type="Proteomes" id="UP000091820"/>
    </source>
</evidence>
<reference evidence="3" key="2">
    <citation type="submission" date="2020-05" db="UniProtKB">
        <authorList>
            <consortium name="EnsemblMetazoa"/>
        </authorList>
    </citation>
    <scope>IDENTIFICATION</scope>
    <source>
        <strain evidence="3">IAEA</strain>
    </source>
</reference>